<dbReference type="OrthoDB" id="975949at2"/>
<evidence type="ECO:0000313" key="2">
    <source>
        <dbReference type="EMBL" id="RDC64065.1"/>
    </source>
</evidence>
<dbReference type="Pfam" id="PF00561">
    <property type="entry name" value="Abhydrolase_1"/>
    <property type="match status" value="1"/>
</dbReference>
<dbReference type="InterPro" id="IPR052370">
    <property type="entry name" value="Meta-cleavage_hydrolase"/>
</dbReference>
<reference evidence="2 3" key="1">
    <citation type="submission" date="2018-04" db="EMBL/GenBank/DDBJ databases">
        <title>Adhaeribacter sp. HMF7616 genome sequencing and assembly.</title>
        <authorList>
            <person name="Kang H."/>
            <person name="Kang J."/>
            <person name="Cha I."/>
            <person name="Kim H."/>
            <person name="Joh K."/>
        </authorList>
    </citation>
    <scope>NUCLEOTIDE SEQUENCE [LARGE SCALE GENOMIC DNA]</scope>
    <source>
        <strain evidence="2 3">HMF7616</strain>
    </source>
</reference>
<dbReference type="AlphaFoldDB" id="A0A369QK94"/>
<dbReference type="GO" id="GO:0070205">
    <property type="term" value="F:2-succinyl-6-hydroxy-2,4-cyclohexadiene-1-carboxylate synthase activity"/>
    <property type="evidence" value="ECO:0007669"/>
    <property type="project" value="UniProtKB-EC"/>
</dbReference>
<name>A0A369QK94_9BACT</name>
<evidence type="ECO:0000313" key="3">
    <source>
        <dbReference type="Proteomes" id="UP000253919"/>
    </source>
</evidence>
<dbReference type="Gene3D" id="3.40.50.1820">
    <property type="entry name" value="alpha/beta hydrolase"/>
    <property type="match status" value="1"/>
</dbReference>
<keyword evidence="2" id="KW-0456">Lyase</keyword>
<dbReference type="PANTHER" id="PTHR43139">
    <property type="entry name" value="SI:DKEY-122A22.2"/>
    <property type="match status" value="1"/>
</dbReference>
<feature type="domain" description="AB hydrolase-1" evidence="1">
    <location>
        <begin position="48"/>
        <end position="279"/>
    </location>
</feature>
<proteinExistence type="predicted"/>
<organism evidence="2 3">
    <name type="scientific">Adhaeribacter pallidiroseus</name>
    <dbReference type="NCBI Taxonomy" id="2072847"/>
    <lineage>
        <taxon>Bacteria</taxon>
        <taxon>Pseudomonadati</taxon>
        <taxon>Bacteroidota</taxon>
        <taxon>Cytophagia</taxon>
        <taxon>Cytophagales</taxon>
        <taxon>Hymenobacteraceae</taxon>
        <taxon>Adhaeribacter</taxon>
    </lineage>
</organism>
<comment type="caution">
    <text evidence="2">The sequence shown here is derived from an EMBL/GenBank/DDBJ whole genome shotgun (WGS) entry which is preliminary data.</text>
</comment>
<dbReference type="Proteomes" id="UP000253919">
    <property type="component" value="Unassembled WGS sequence"/>
</dbReference>
<dbReference type="SUPFAM" id="SSF53474">
    <property type="entry name" value="alpha/beta-Hydrolases"/>
    <property type="match status" value="1"/>
</dbReference>
<dbReference type="EC" id="4.2.99.20" evidence="2"/>
<dbReference type="EMBL" id="QASA01000001">
    <property type="protein sequence ID" value="RDC64065.1"/>
    <property type="molecule type" value="Genomic_DNA"/>
</dbReference>
<dbReference type="InterPro" id="IPR000073">
    <property type="entry name" value="AB_hydrolase_1"/>
</dbReference>
<accession>A0A369QK94</accession>
<dbReference type="InterPro" id="IPR029058">
    <property type="entry name" value="AB_hydrolase_fold"/>
</dbReference>
<sequence>MVDGPQTTDPSNGKIQNSKFITHNSYPVFVQEGRSRLHYKVYGSGEQVVLAFHGYGQDHTHFYNIAGVLPHVKIVAFDLFFHGQSVLHKKDTPLQKEFLAKLIQKLLDEQQISRFSLMAFSMGGKFALTLLEAFPEKINQVLLVAPDGISTSFWYSVATYPGWLQGLFKRTVVRPARFFKFINWLDNKRLVDPGLIKFAAWQMNSTQKRLRVYKSWVGFRALTFDIRKIVKLLNSQNIKFTLFLGEYDQVISGQRLQVFARSITNSELIILKTGHTFLLHEVATYLRRHPGMFS</sequence>
<dbReference type="PANTHER" id="PTHR43139:SF52">
    <property type="entry name" value="SI:DKEY-122A22.2"/>
    <property type="match status" value="1"/>
</dbReference>
<evidence type="ECO:0000259" key="1">
    <source>
        <dbReference type="Pfam" id="PF00561"/>
    </source>
</evidence>
<protein>
    <submittedName>
        <fullName evidence="2">2-succinyl-6-hydroxy-2, 4-cyclohexadiene-1-carboxylate synthase</fullName>
        <ecNumber evidence="2">4.2.99.20</ecNumber>
    </submittedName>
</protein>
<gene>
    <name evidence="2" type="primary">menH</name>
    <name evidence="2" type="ORF">AHMF7616_02675</name>
</gene>
<keyword evidence="3" id="KW-1185">Reference proteome</keyword>